<accession>A0A7X5X7I0</accession>
<reference evidence="2 3" key="1">
    <citation type="submission" date="2020-02" db="EMBL/GenBank/DDBJ databases">
        <title>Streptomyces malaysiensis DSM14702 (JHCC583434, PFL_A843) Genome sequencing and assembly.</title>
        <authorList>
            <person name="Samborskyy M."/>
        </authorList>
    </citation>
    <scope>NUCLEOTIDE SEQUENCE [LARGE SCALE GENOMIC DNA]</scope>
    <source>
        <strain evidence="2 3">DSM 14702</strain>
    </source>
</reference>
<feature type="compositionally biased region" description="Pro residues" evidence="1">
    <location>
        <begin position="1"/>
        <end position="10"/>
    </location>
</feature>
<gene>
    <name evidence="2" type="ORF">SMALB_6150</name>
</gene>
<dbReference type="EMBL" id="JAALLH010000001">
    <property type="protein sequence ID" value="NIY68069.1"/>
    <property type="molecule type" value="Genomic_DNA"/>
</dbReference>
<evidence type="ECO:0000313" key="2">
    <source>
        <dbReference type="EMBL" id="NIY68069.1"/>
    </source>
</evidence>
<proteinExistence type="predicted"/>
<comment type="caution">
    <text evidence="2">The sequence shown here is derived from an EMBL/GenBank/DDBJ whole genome shotgun (WGS) entry which is preliminary data.</text>
</comment>
<name>A0A7X5X7I0_STRMQ</name>
<organism evidence="2 3">
    <name type="scientific">Streptomyces malaysiensis</name>
    <dbReference type="NCBI Taxonomy" id="92644"/>
    <lineage>
        <taxon>Bacteria</taxon>
        <taxon>Bacillati</taxon>
        <taxon>Actinomycetota</taxon>
        <taxon>Actinomycetes</taxon>
        <taxon>Kitasatosporales</taxon>
        <taxon>Streptomycetaceae</taxon>
        <taxon>Streptomyces</taxon>
        <taxon>Streptomyces violaceusniger group</taxon>
    </lineage>
</organism>
<evidence type="ECO:0000256" key="1">
    <source>
        <dbReference type="SAM" id="MobiDB-lite"/>
    </source>
</evidence>
<sequence>MPEASQPPCPDSNRNLLAGRREPTDLRMRSRKDYQVLFLTELQGVAEPFCGALVPRPPGGDQTDGAVRGYPSVPLPEVSSRRKRSLVTMAGHGQPPFPFFLAARLSARFPFGLGIGFFLPCVGVPCTEVPAEDLTFLCPMITSLDFGSLHAFRHQIWGGILPSQNLRLVWGINL</sequence>
<protein>
    <submittedName>
        <fullName evidence="2">Uncharacterized protein</fullName>
    </submittedName>
</protein>
<dbReference type="AlphaFoldDB" id="A0A7X5X7I0"/>
<feature type="region of interest" description="Disordered" evidence="1">
    <location>
        <begin position="1"/>
        <end position="25"/>
    </location>
</feature>
<dbReference type="Proteomes" id="UP000536624">
    <property type="component" value="Unassembled WGS sequence"/>
</dbReference>
<evidence type="ECO:0000313" key="3">
    <source>
        <dbReference type="Proteomes" id="UP000536624"/>
    </source>
</evidence>